<feature type="active site" evidence="5">
    <location>
        <position position="275"/>
    </location>
</feature>
<dbReference type="InterPro" id="IPR046450">
    <property type="entry name" value="PA_dom_sf"/>
</dbReference>
<dbReference type="InterPro" id="IPR001382">
    <property type="entry name" value="Glyco_hydro_47"/>
</dbReference>
<evidence type="ECO:0000259" key="10">
    <source>
        <dbReference type="Pfam" id="PF02225"/>
    </source>
</evidence>
<reference evidence="12" key="1">
    <citation type="submission" date="2011-05" db="EMBL/GenBank/DDBJ databases">
        <authorList>
            <person name="Richards S.R."/>
            <person name="Qu J."/>
            <person name="Jiang H."/>
            <person name="Jhangiani S.N."/>
            <person name="Agravi P."/>
            <person name="Goodspeed R."/>
            <person name="Gross S."/>
            <person name="Mandapat C."/>
            <person name="Jackson L."/>
            <person name="Mathew T."/>
            <person name="Pu L."/>
            <person name="Thornton R."/>
            <person name="Saada N."/>
            <person name="Wilczek-Boney K.B."/>
            <person name="Lee S."/>
            <person name="Kovar C."/>
            <person name="Wu Y."/>
            <person name="Scherer S.E."/>
            <person name="Worley K.C."/>
            <person name="Muzny D.M."/>
            <person name="Gibbs R."/>
        </authorList>
    </citation>
    <scope>NUCLEOTIDE SEQUENCE</scope>
    <source>
        <strain evidence="12">Brora</strain>
    </source>
</reference>
<dbReference type="InterPro" id="IPR036026">
    <property type="entry name" value="Seven-hairpin_glycosidases"/>
</dbReference>
<dbReference type="InterPro" id="IPR044674">
    <property type="entry name" value="EDEM1/2/3"/>
</dbReference>
<dbReference type="Gene3D" id="1.50.10.10">
    <property type="match status" value="1"/>
</dbReference>
<dbReference type="Pfam" id="PF02225">
    <property type="entry name" value="PA"/>
    <property type="match status" value="1"/>
</dbReference>
<evidence type="ECO:0000313" key="12">
    <source>
        <dbReference type="Proteomes" id="UP000014500"/>
    </source>
</evidence>
<evidence type="ECO:0000256" key="3">
    <source>
        <dbReference type="ARBA" id="ARBA00022824"/>
    </source>
</evidence>
<dbReference type="EC" id="3.2.1.-" evidence="7"/>
<dbReference type="GO" id="GO:1904380">
    <property type="term" value="P:endoplasmic reticulum mannose trimming"/>
    <property type="evidence" value="ECO:0007669"/>
    <property type="project" value="InterPro"/>
</dbReference>
<keyword evidence="7" id="KW-0326">Glycosidase</keyword>
<dbReference type="eggNOG" id="KOG2430">
    <property type="taxonomic scope" value="Eukaryota"/>
</dbReference>
<feature type="binding site" evidence="6">
    <location>
        <position position="473"/>
    </location>
    <ligand>
        <name>Ca(2+)</name>
        <dbReference type="ChEBI" id="CHEBI:29108"/>
    </ligand>
</feature>
<feature type="chain" id="PRO_5004589979" description="alpha-1,2-Mannosidase" evidence="9">
    <location>
        <begin position="28"/>
        <end position="947"/>
    </location>
</feature>
<evidence type="ECO:0000256" key="5">
    <source>
        <dbReference type="PIRSR" id="PIRSR601382-1"/>
    </source>
</evidence>
<evidence type="ECO:0000256" key="2">
    <source>
        <dbReference type="ARBA" id="ARBA00007658"/>
    </source>
</evidence>
<dbReference type="Gene3D" id="3.50.30.30">
    <property type="match status" value="1"/>
</dbReference>
<keyword evidence="6" id="KW-0106">Calcium</keyword>
<keyword evidence="6" id="KW-0479">Metal-binding</keyword>
<keyword evidence="3" id="KW-0256">Endoplasmic reticulum</keyword>
<evidence type="ECO:0000313" key="11">
    <source>
        <dbReference type="EnsemblMetazoa" id="SMAR005211-PA"/>
    </source>
</evidence>
<dbReference type="GO" id="GO:0016020">
    <property type="term" value="C:membrane"/>
    <property type="evidence" value="ECO:0007669"/>
    <property type="project" value="InterPro"/>
</dbReference>
<feature type="region of interest" description="Disordered" evidence="8">
    <location>
        <begin position="864"/>
        <end position="947"/>
    </location>
</feature>
<name>T1IVL0_STRMM</name>
<dbReference type="STRING" id="126957.T1IVL0"/>
<dbReference type="Pfam" id="PF01532">
    <property type="entry name" value="Glyco_hydro_47"/>
    <property type="match status" value="1"/>
</dbReference>
<protein>
    <recommendedName>
        <fullName evidence="7">alpha-1,2-Mannosidase</fullName>
        <ecNumber evidence="7">3.2.1.-</ecNumber>
    </recommendedName>
</protein>
<feature type="active site" description="Proton donor" evidence="5">
    <location>
        <position position="130"/>
    </location>
</feature>
<evidence type="ECO:0000256" key="1">
    <source>
        <dbReference type="ARBA" id="ARBA00004240"/>
    </source>
</evidence>
<dbReference type="GO" id="GO:0005975">
    <property type="term" value="P:carbohydrate metabolic process"/>
    <property type="evidence" value="ECO:0007669"/>
    <property type="project" value="InterPro"/>
</dbReference>
<feature type="active site" description="Proton donor" evidence="5">
    <location>
        <position position="369"/>
    </location>
</feature>
<feature type="compositionally biased region" description="Basic and acidic residues" evidence="8">
    <location>
        <begin position="877"/>
        <end position="891"/>
    </location>
</feature>
<feature type="domain" description="PA" evidence="10">
    <location>
        <begin position="666"/>
        <end position="746"/>
    </location>
</feature>
<comment type="cofactor">
    <cofactor evidence="6">
        <name>Ca(2+)</name>
        <dbReference type="ChEBI" id="CHEBI:29108"/>
    </cofactor>
</comment>
<dbReference type="GO" id="GO:0044322">
    <property type="term" value="C:endoplasmic reticulum quality control compartment"/>
    <property type="evidence" value="ECO:0007669"/>
    <property type="project" value="GOC"/>
</dbReference>
<feature type="signal peptide" evidence="9">
    <location>
        <begin position="1"/>
        <end position="27"/>
    </location>
</feature>
<dbReference type="EnsemblMetazoa" id="SMAR005211-RA">
    <property type="protein sequence ID" value="SMAR005211-PA"/>
    <property type="gene ID" value="SMAR005211"/>
</dbReference>
<dbReference type="EMBL" id="AFFK01019724">
    <property type="status" value="NOT_ANNOTATED_CDS"/>
    <property type="molecule type" value="Genomic_DNA"/>
</dbReference>
<keyword evidence="7" id="KW-0378">Hydrolase</keyword>
<evidence type="ECO:0000256" key="9">
    <source>
        <dbReference type="SAM" id="SignalP"/>
    </source>
</evidence>
<dbReference type="SUPFAM" id="SSF48225">
    <property type="entry name" value="Seven-hairpin glycosidases"/>
    <property type="match status" value="1"/>
</dbReference>
<dbReference type="PRINTS" id="PR00747">
    <property type="entry name" value="GLYHDRLASE47"/>
</dbReference>
<evidence type="ECO:0000256" key="6">
    <source>
        <dbReference type="PIRSR" id="PIRSR601382-2"/>
    </source>
</evidence>
<dbReference type="InterPro" id="IPR003137">
    <property type="entry name" value="PA_domain"/>
</dbReference>
<reference evidence="11" key="2">
    <citation type="submission" date="2015-02" db="UniProtKB">
        <authorList>
            <consortium name="EnsemblMetazoa"/>
        </authorList>
    </citation>
    <scope>IDENTIFICATION</scope>
</reference>
<keyword evidence="9" id="KW-0732">Signal</keyword>
<dbReference type="GO" id="GO:0004571">
    <property type="term" value="F:mannosyl-oligosaccharide 1,2-alpha-mannosidase activity"/>
    <property type="evidence" value="ECO:0007669"/>
    <property type="project" value="InterPro"/>
</dbReference>
<dbReference type="PhylomeDB" id="T1IVL0"/>
<comment type="subcellular location">
    <subcellularLocation>
        <location evidence="1">Endoplasmic reticulum</location>
    </subcellularLocation>
</comment>
<dbReference type="InterPro" id="IPR012341">
    <property type="entry name" value="6hp_glycosidase-like_sf"/>
</dbReference>
<accession>T1IVL0</accession>
<keyword evidence="4" id="KW-0325">Glycoprotein</keyword>
<proteinExistence type="inferred from homology"/>
<evidence type="ECO:0000256" key="7">
    <source>
        <dbReference type="RuleBase" id="RU361193"/>
    </source>
</evidence>
<feature type="active site" evidence="5">
    <location>
        <position position="387"/>
    </location>
</feature>
<dbReference type="HOGENOM" id="CLU_003818_4_0_1"/>
<sequence>MKMFVIMHEAIFVLILLAALVYDVAHGMSKSEKDRLKEEAKQMFFHAYRSYVNNAYPADELMPLSCKGRFRDSEPNRGDIDDALGNFSLTMIDALDTLIIMDDLDEFERAVKVIIKDVSFDSDIAVSVFETNIRVLGGLLSGHVLIIYLQEKLQKLLWYKGQLLDMAKDLGYRLLPAFNTSTGIPHPRINLRYGLNSPSVGNTRETCTACAGTMILELAALSRLTGHSIFEEKAHRAMDYLWQQRHRASDLVGTVLNIHNGDWVRRDSGVGAGIDSYYEYCLKAYILLGNDAYLDRFNKHYSAVMKYISQGPLLLDVHMHRPHTNSRNYMDSLLAFWPGLQVLKGDIKPAIETHEMLYQVMQRHTFLPEAFTMDFQVHWGQHPLRPEFLESTYFLYKATGDSYYLDVGKTVMDTLQQRARVACGFAAVKDVRTGSHEDRMDSFVLAETFKYLYLLFAEKEDLIIDIDDFIFTTEAHLLPLSLAKYNISKNYQSQNYKGINGDEDEEEFIRTCPNALYIYTGDKEFAKSIRQPLKNLVEGVCPKGNMQRRLNAADFQPTNQDHIKLLRKMGITVVALPDGRIQLLHTSAHAESINDAKEGLLFMQEMTELSQAQAQQTDKNPRVVFFISEDQKKVVLNAGPAQFGSDLSRSDKLLGQMAFAEPFRSCEELKNPQEVEGKIGLVERGDCMFVDKGRHLEKAGAIGGIVIDNVPGSSSQTLPMFAMSGDGKNDIKIPLVFLFSEDAQLLLKAFQSEPNLEVSLADSTDNGEAICEIPSGLQQPLVPANPQGEAHEIDEESESITQNSEDIHLDTKQKMVKMMESLNSQSGVQERHNEYLSTLQKLLQTAIGSKQTIDLNTQQLLEQLGELMRPKQPIPPKYERKTKEEKDKIEEIGQEEDLTSTDVPNQSQEIVQSTNINNDFNSDSKRQKSSERKSETSDTNSEIHDEL</sequence>
<dbReference type="Proteomes" id="UP000014500">
    <property type="component" value="Unassembled WGS sequence"/>
</dbReference>
<feature type="compositionally biased region" description="Polar residues" evidence="8">
    <location>
        <begin position="900"/>
        <end position="921"/>
    </location>
</feature>
<dbReference type="SUPFAM" id="SSF52025">
    <property type="entry name" value="PA domain"/>
    <property type="match status" value="1"/>
</dbReference>
<dbReference type="PANTHER" id="PTHR45679">
    <property type="entry name" value="ER DEGRADATION-ENHANCING ALPHA-MANNOSIDASE-LIKE PROTEIN 2"/>
    <property type="match status" value="1"/>
</dbReference>
<evidence type="ECO:0000256" key="8">
    <source>
        <dbReference type="SAM" id="MobiDB-lite"/>
    </source>
</evidence>
<organism evidence="11 12">
    <name type="scientific">Strigamia maritima</name>
    <name type="common">European centipede</name>
    <name type="synonym">Geophilus maritimus</name>
    <dbReference type="NCBI Taxonomy" id="126957"/>
    <lineage>
        <taxon>Eukaryota</taxon>
        <taxon>Metazoa</taxon>
        <taxon>Ecdysozoa</taxon>
        <taxon>Arthropoda</taxon>
        <taxon>Myriapoda</taxon>
        <taxon>Chilopoda</taxon>
        <taxon>Pleurostigmophora</taxon>
        <taxon>Geophilomorpha</taxon>
        <taxon>Linotaeniidae</taxon>
        <taxon>Strigamia</taxon>
    </lineage>
</organism>
<keyword evidence="12" id="KW-1185">Reference proteome</keyword>
<dbReference type="OMA" id="RRWDRRE"/>
<feature type="compositionally biased region" description="Basic and acidic residues" evidence="8">
    <location>
        <begin position="922"/>
        <end position="947"/>
    </location>
</feature>
<dbReference type="PANTHER" id="PTHR45679:SF2">
    <property type="entry name" value="ER DEGRADATION-ENHANCING ALPHA-MANNOSIDASE-LIKE PROTEIN 3"/>
    <property type="match status" value="1"/>
</dbReference>
<dbReference type="GO" id="GO:0005509">
    <property type="term" value="F:calcium ion binding"/>
    <property type="evidence" value="ECO:0007669"/>
    <property type="project" value="InterPro"/>
</dbReference>
<dbReference type="AlphaFoldDB" id="T1IVL0"/>
<comment type="similarity">
    <text evidence="2 7">Belongs to the glycosyl hydrolase 47 family.</text>
</comment>
<evidence type="ECO:0000256" key="4">
    <source>
        <dbReference type="ARBA" id="ARBA00023180"/>
    </source>
</evidence>